<dbReference type="Proteomes" id="UP000247702">
    <property type="component" value="Unassembled WGS sequence"/>
</dbReference>
<dbReference type="InterPro" id="IPR052035">
    <property type="entry name" value="ZnF_BED_domain_contain"/>
</dbReference>
<evidence type="ECO:0000313" key="7">
    <source>
        <dbReference type="EMBL" id="GBB84648.1"/>
    </source>
</evidence>
<dbReference type="EMBL" id="BEXD01000138">
    <property type="protein sequence ID" value="GBB84648.1"/>
    <property type="molecule type" value="Genomic_DNA"/>
</dbReference>
<dbReference type="EMBL" id="BLAL01000229">
    <property type="protein sequence ID" value="GES94084.1"/>
    <property type="molecule type" value="Genomic_DNA"/>
</dbReference>
<keyword evidence="5" id="KW-0539">Nucleus</keyword>
<evidence type="ECO:0000256" key="3">
    <source>
        <dbReference type="ARBA" id="ARBA00022771"/>
    </source>
</evidence>
<dbReference type="OrthoDB" id="1607513at2759"/>
<dbReference type="PANTHER" id="PTHR46481:SF10">
    <property type="entry name" value="ZINC FINGER BED DOMAIN-CONTAINING PROTEIN 39"/>
    <property type="match status" value="1"/>
</dbReference>
<organism evidence="7 9">
    <name type="scientific">Rhizophagus clarus</name>
    <dbReference type="NCBI Taxonomy" id="94130"/>
    <lineage>
        <taxon>Eukaryota</taxon>
        <taxon>Fungi</taxon>
        <taxon>Fungi incertae sedis</taxon>
        <taxon>Mucoromycota</taxon>
        <taxon>Glomeromycotina</taxon>
        <taxon>Glomeromycetes</taxon>
        <taxon>Glomerales</taxon>
        <taxon>Glomeraceae</taxon>
        <taxon>Rhizophagus</taxon>
    </lineage>
</organism>
<dbReference type="InterPro" id="IPR008906">
    <property type="entry name" value="HATC_C_dom"/>
</dbReference>
<sequence>MSTENTSKKRARSEDNPIITEDIITEDIVTEDIIEVEDIIEIEKLIPADDIAGKKNAFEELLINKKNSDLLNLQIKNKGGSKLRSWVYNWGERVSHPTDSKKYIFVCNQKLESGENCNTKIETSGPTGNIISHLGRRHKIYEHSKPPSSMPSMKQVKINNYTISSDSISQMTPDQQKYLETLLFEWLVLDFQPLYLLKSPSFRRFINALNENFELPNDKKFRKRIFDAYEFSQKQLKQYIHENSSSVSLTCDLWTSRSKQGFLGVTCHLITPDFEMKEITLAIRYMPYPHTGDAIQKELEKIISEWELQDKVFFCTTDNAASIKKCLNQISWLQRLSCTVHTIQLVVGKGLLAAEVLIARAKRLINFFTSPKQNERLLDAQKKNSEDPEEEGDLHTIFYRAITDVETRWSSTFIAWKRLIILKPYIDIVILSLNVSKDRNAKDDAKRLMKINLTDDEWNTIRDLLEILGPFAELTEKLEGTKYATMSYIYPGIARLKKRFRPTIEFNNNNLDLETNDDAFEDHQFEEVDEDDEPEARRKIKINTPVNTSGLLNNIKVNLYKALEKYYEIIEKEALVATLLDPRKKKMKFADENEKEFAKNSLYEVYELAKNDTNIQQESHKPKPKKRKLSKGYVYKESLFSDDEYDDTQTEDNEIERYLVMAQIQSDQDPLKWWDVNKVQYPILAHMARKYLSIQATSGASERVFSDAGLIMSAKRMRMKEDLFEALIFLKRNGNLVGGMFNNDT</sequence>
<dbReference type="AlphaFoldDB" id="A0A2Z6QVF6"/>
<evidence type="ECO:0000256" key="4">
    <source>
        <dbReference type="ARBA" id="ARBA00022833"/>
    </source>
</evidence>
<dbReference type="InterPro" id="IPR012337">
    <property type="entry name" value="RNaseH-like_sf"/>
</dbReference>
<keyword evidence="9" id="KW-1185">Reference proteome</keyword>
<accession>A0A2Z6QVF6</accession>
<gene>
    <name evidence="8" type="ORF">RCL2_002082600</name>
    <name evidence="7" type="ORF">RclHR1_11210002</name>
</gene>
<dbReference type="PANTHER" id="PTHR46481">
    <property type="entry name" value="ZINC FINGER BED DOMAIN-CONTAINING PROTEIN 4"/>
    <property type="match status" value="1"/>
</dbReference>
<dbReference type="GO" id="GO:0008270">
    <property type="term" value="F:zinc ion binding"/>
    <property type="evidence" value="ECO:0007669"/>
    <property type="project" value="UniProtKB-KW"/>
</dbReference>
<protein>
    <submittedName>
        <fullName evidence="8">Zinc finger BED domain-containing protein 4-like</fullName>
    </submittedName>
</protein>
<dbReference type="Pfam" id="PF05699">
    <property type="entry name" value="Dimer_Tnp_hAT"/>
    <property type="match status" value="1"/>
</dbReference>
<name>A0A2Z6QVF6_9GLOM</name>
<reference evidence="7 9" key="1">
    <citation type="submission" date="2017-11" db="EMBL/GenBank/DDBJ databases">
        <title>The genome of Rhizophagus clarus HR1 reveals common genetic basis of auxotrophy among arbuscular mycorrhizal fungi.</title>
        <authorList>
            <person name="Kobayashi Y."/>
        </authorList>
    </citation>
    <scope>NUCLEOTIDE SEQUENCE [LARGE SCALE GENOMIC DNA]</scope>
    <source>
        <strain evidence="7 9">HR1</strain>
    </source>
</reference>
<reference evidence="8" key="2">
    <citation type="submission" date="2019-10" db="EMBL/GenBank/DDBJ databases">
        <title>Conservation and host-specific expression of non-tandemly repeated heterogenous ribosome RNA gene in arbuscular mycorrhizal fungi.</title>
        <authorList>
            <person name="Maeda T."/>
            <person name="Kobayashi Y."/>
            <person name="Nakagawa T."/>
            <person name="Ezawa T."/>
            <person name="Yamaguchi K."/>
            <person name="Bino T."/>
            <person name="Nishimoto Y."/>
            <person name="Shigenobu S."/>
            <person name="Kawaguchi M."/>
        </authorList>
    </citation>
    <scope>NUCLEOTIDE SEQUENCE</scope>
    <source>
        <strain evidence="8">HR1</strain>
    </source>
</reference>
<evidence type="ECO:0000256" key="1">
    <source>
        <dbReference type="ARBA" id="ARBA00004123"/>
    </source>
</evidence>
<keyword evidence="4" id="KW-0862">Zinc</keyword>
<comment type="caution">
    <text evidence="7">The sequence shown here is derived from an EMBL/GenBank/DDBJ whole genome shotgun (WGS) entry which is preliminary data.</text>
</comment>
<evidence type="ECO:0000256" key="2">
    <source>
        <dbReference type="ARBA" id="ARBA00022723"/>
    </source>
</evidence>
<keyword evidence="3" id="KW-0863">Zinc-finger</keyword>
<comment type="subcellular location">
    <subcellularLocation>
        <location evidence="1">Nucleus</location>
    </subcellularLocation>
</comment>
<feature type="domain" description="HAT C-terminal dimerisation" evidence="6">
    <location>
        <begin position="654"/>
        <end position="733"/>
    </location>
</feature>
<dbReference type="GO" id="GO:0046983">
    <property type="term" value="F:protein dimerization activity"/>
    <property type="evidence" value="ECO:0007669"/>
    <property type="project" value="InterPro"/>
</dbReference>
<evidence type="ECO:0000313" key="9">
    <source>
        <dbReference type="Proteomes" id="UP000247702"/>
    </source>
</evidence>
<evidence type="ECO:0000256" key="5">
    <source>
        <dbReference type="ARBA" id="ARBA00023242"/>
    </source>
</evidence>
<dbReference type="SUPFAM" id="SSF53098">
    <property type="entry name" value="Ribonuclease H-like"/>
    <property type="match status" value="1"/>
</dbReference>
<dbReference type="Proteomes" id="UP000615446">
    <property type="component" value="Unassembled WGS sequence"/>
</dbReference>
<evidence type="ECO:0000313" key="8">
    <source>
        <dbReference type="EMBL" id="GES94084.1"/>
    </source>
</evidence>
<keyword evidence="2" id="KW-0479">Metal-binding</keyword>
<proteinExistence type="predicted"/>
<evidence type="ECO:0000259" key="6">
    <source>
        <dbReference type="Pfam" id="PF05699"/>
    </source>
</evidence>
<dbReference type="GO" id="GO:0005634">
    <property type="term" value="C:nucleus"/>
    <property type="evidence" value="ECO:0007669"/>
    <property type="project" value="UniProtKB-SubCell"/>
</dbReference>